<keyword evidence="3" id="KW-1185">Reference proteome</keyword>
<reference evidence="3" key="1">
    <citation type="journal article" date="2017" name="Front. Plant Sci.">
        <title>Climate Clever Clovers: New Paradigm to Reduce the Environmental Footprint of Ruminants by Breeding Low Methanogenic Forages Utilizing Haplotype Variation.</title>
        <authorList>
            <person name="Kaur P."/>
            <person name="Appels R."/>
            <person name="Bayer P.E."/>
            <person name="Keeble-Gagnere G."/>
            <person name="Wang J."/>
            <person name="Hirakawa H."/>
            <person name="Shirasawa K."/>
            <person name="Vercoe P."/>
            <person name="Stefanova K."/>
            <person name="Durmic Z."/>
            <person name="Nichols P."/>
            <person name="Revell C."/>
            <person name="Isobe S.N."/>
            <person name="Edwards D."/>
            <person name="Erskine W."/>
        </authorList>
    </citation>
    <scope>NUCLEOTIDE SEQUENCE [LARGE SCALE GENOMIC DNA]</scope>
    <source>
        <strain evidence="3">cv. Daliak</strain>
    </source>
</reference>
<dbReference type="AlphaFoldDB" id="A0A2Z6NVG9"/>
<protein>
    <submittedName>
        <fullName evidence="2">Uncharacterized protein</fullName>
    </submittedName>
</protein>
<proteinExistence type="predicted"/>
<gene>
    <name evidence="2" type="ORF">TSUD_302770</name>
</gene>
<dbReference type="EMBL" id="DF974387">
    <property type="protein sequence ID" value="GAU48144.1"/>
    <property type="molecule type" value="Genomic_DNA"/>
</dbReference>
<feature type="region of interest" description="Disordered" evidence="1">
    <location>
        <begin position="1"/>
        <end position="39"/>
    </location>
</feature>
<evidence type="ECO:0000313" key="2">
    <source>
        <dbReference type="EMBL" id="GAU48144.1"/>
    </source>
</evidence>
<name>A0A2Z6NVG9_TRISU</name>
<dbReference type="Proteomes" id="UP000242715">
    <property type="component" value="Unassembled WGS sequence"/>
</dbReference>
<organism evidence="2 3">
    <name type="scientific">Trifolium subterraneum</name>
    <name type="common">Subterranean clover</name>
    <dbReference type="NCBI Taxonomy" id="3900"/>
    <lineage>
        <taxon>Eukaryota</taxon>
        <taxon>Viridiplantae</taxon>
        <taxon>Streptophyta</taxon>
        <taxon>Embryophyta</taxon>
        <taxon>Tracheophyta</taxon>
        <taxon>Spermatophyta</taxon>
        <taxon>Magnoliopsida</taxon>
        <taxon>eudicotyledons</taxon>
        <taxon>Gunneridae</taxon>
        <taxon>Pentapetalae</taxon>
        <taxon>rosids</taxon>
        <taxon>fabids</taxon>
        <taxon>Fabales</taxon>
        <taxon>Fabaceae</taxon>
        <taxon>Papilionoideae</taxon>
        <taxon>50 kb inversion clade</taxon>
        <taxon>NPAAA clade</taxon>
        <taxon>Hologalegina</taxon>
        <taxon>IRL clade</taxon>
        <taxon>Trifolieae</taxon>
        <taxon>Trifolium</taxon>
    </lineage>
</organism>
<evidence type="ECO:0000313" key="3">
    <source>
        <dbReference type="Proteomes" id="UP000242715"/>
    </source>
</evidence>
<sequence length="81" mass="9183">MKKRSIQSSSSSEEEENVLRRSIVRSTRPRIGNVPTTNNQQNMQFEFNMMGNMTDCIFYVPDVAGDTTGLAFRVAYDKAKS</sequence>
<accession>A0A2Z6NVG9</accession>
<evidence type="ECO:0000256" key="1">
    <source>
        <dbReference type="SAM" id="MobiDB-lite"/>
    </source>
</evidence>